<sequence length="516" mass="57589">MQPDTSFSFVRSLTATISVQHVLLAVIVSALTWVICSAFYNVYLHPLARFPGPKLAAASTYWLFHQEFVRGISLSDIRDDLHSQYGDIIRVQPNLLHFANPHAYNDIYNLKNKWDKDSAVYGAFDTDQSSACFIKYEDAKPRRDVLSPMFSRSSILKMQGLLQERVDVLCDALAEQYAAGKSSNLYLGFRCFATDVLTLFCYNKSLEATKAPDFEAEIVVALESMLPILSLCKYSSFLVKLLHYFPAWLAKNSGSPVLSALFRLRELLAAQVDAVLRDPTELTLAPHQIIYHALLSPEANKGRALPSRQSLIDEALILLGAGADSTGIVLTVAAYYVLHDPHVRRRLEAELREAWPVLEEVPRYEVLEKLPYLAAVTKEGLRMFPGVIGHPRVVPPQGALISGAFIPGGTVVGQSFCYVHRSPLMYERPEAFWPERWLGPGAKACESALSAFSKGPRSCFGVNLAYAEIHMGIANVFRRFELRVDEARPASLAIKEHFVPLFIGEHLHAYCKPAKD</sequence>
<keyword evidence="1" id="KW-0560">Oxidoreductase</keyword>
<evidence type="ECO:0000313" key="2">
    <source>
        <dbReference type="Proteomes" id="UP001207468"/>
    </source>
</evidence>
<dbReference type="Proteomes" id="UP001207468">
    <property type="component" value="Unassembled WGS sequence"/>
</dbReference>
<keyword evidence="2" id="KW-1185">Reference proteome</keyword>
<organism evidence="1 2">
    <name type="scientific">Russula earlei</name>
    <dbReference type="NCBI Taxonomy" id="71964"/>
    <lineage>
        <taxon>Eukaryota</taxon>
        <taxon>Fungi</taxon>
        <taxon>Dikarya</taxon>
        <taxon>Basidiomycota</taxon>
        <taxon>Agaricomycotina</taxon>
        <taxon>Agaricomycetes</taxon>
        <taxon>Russulales</taxon>
        <taxon>Russulaceae</taxon>
        <taxon>Russula</taxon>
    </lineage>
</organism>
<accession>A0ACC0UJ83</accession>
<dbReference type="EMBL" id="JAGFNK010000019">
    <property type="protein sequence ID" value="KAI9511645.1"/>
    <property type="molecule type" value="Genomic_DNA"/>
</dbReference>
<comment type="caution">
    <text evidence="1">The sequence shown here is derived from an EMBL/GenBank/DDBJ whole genome shotgun (WGS) entry which is preliminary data.</text>
</comment>
<proteinExistence type="predicted"/>
<name>A0ACC0UJ83_9AGAM</name>
<protein>
    <submittedName>
        <fullName evidence="1">P450 monooxygenase</fullName>
    </submittedName>
</protein>
<gene>
    <name evidence="1" type="ORF">F5148DRAFT_1169416</name>
</gene>
<evidence type="ECO:0000313" key="1">
    <source>
        <dbReference type="EMBL" id="KAI9511645.1"/>
    </source>
</evidence>
<reference evidence="1" key="1">
    <citation type="submission" date="2021-03" db="EMBL/GenBank/DDBJ databases">
        <title>Evolutionary priming and transition to the ectomycorrhizal habit in an iconic lineage of mushroom-forming fungi: is preadaptation a requirement?</title>
        <authorList>
            <consortium name="DOE Joint Genome Institute"/>
            <person name="Looney B.P."/>
            <person name="Miyauchi S."/>
            <person name="Morin E."/>
            <person name="Drula E."/>
            <person name="Courty P.E."/>
            <person name="Chicoki N."/>
            <person name="Fauchery L."/>
            <person name="Kohler A."/>
            <person name="Kuo A."/>
            <person name="LaButti K."/>
            <person name="Pangilinan J."/>
            <person name="Lipzen A."/>
            <person name="Riley R."/>
            <person name="Andreopoulos W."/>
            <person name="He G."/>
            <person name="Johnson J."/>
            <person name="Barry K.W."/>
            <person name="Grigoriev I.V."/>
            <person name="Nagy L."/>
            <person name="Hibbett D."/>
            <person name="Henrissat B."/>
            <person name="Matheny P.B."/>
            <person name="Labbe J."/>
            <person name="Martin A.F."/>
        </authorList>
    </citation>
    <scope>NUCLEOTIDE SEQUENCE</scope>
    <source>
        <strain evidence="1">BPL698</strain>
    </source>
</reference>
<keyword evidence="1" id="KW-0503">Monooxygenase</keyword>